<dbReference type="PROSITE" id="PS51125">
    <property type="entry name" value="NHL"/>
    <property type="match status" value="1"/>
</dbReference>
<reference evidence="6" key="1">
    <citation type="submission" date="2025-08" db="UniProtKB">
        <authorList>
            <consortium name="RefSeq"/>
        </authorList>
    </citation>
    <scope>IDENTIFICATION</scope>
    <source>
        <tissue evidence="6">Whole sample</tissue>
    </source>
</reference>
<evidence type="ECO:0000313" key="5">
    <source>
        <dbReference type="Proteomes" id="UP000694844"/>
    </source>
</evidence>
<dbReference type="PANTHER" id="PTHR25462:SF296">
    <property type="entry name" value="MEIOTIC P26, ISOFORM F"/>
    <property type="match status" value="1"/>
</dbReference>
<evidence type="ECO:0000256" key="1">
    <source>
        <dbReference type="ARBA" id="ARBA00022737"/>
    </source>
</evidence>
<dbReference type="GeneID" id="111115339"/>
<name>A0A8B8C2D3_CRAVI</name>
<keyword evidence="2" id="KW-0862">Zinc</keyword>
<evidence type="ECO:0000259" key="4">
    <source>
        <dbReference type="PROSITE" id="PS50119"/>
    </source>
</evidence>
<evidence type="ECO:0000256" key="3">
    <source>
        <dbReference type="PROSITE-ProRule" id="PRU00504"/>
    </source>
</evidence>
<dbReference type="Gene3D" id="3.30.160.60">
    <property type="entry name" value="Classic Zinc Finger"/>
    <property type="match status" value="1"/>
</dbReference>
<dbReference type="InterPro" id="IPR011042">
    <property type="entry name" value="6-blade_b-propeller_TolB-like"/>
</dbReference>
<evidence type="ECO:0000313" key="6">
    <source>
        <dbReference type="RefSeq" id="XP_022309735.1"/>
    </source>
</evidence>
<dbReference type="OrthoDB" id="9445371at2759"/>
<dbReference type="KEGG" id="cvn:111115339"/>
<sequence>MDPVISLQDVLRCHYCETPNPPKHCDICQMHICDVCEEKHRSGESKEHYIVPFKMRGLTPKCEKHSTKICELHCEYCDVPICAECASSTEHERHKKETFIKLYSLKEELILRDLQELEDIIYPSYKEVASNIQGQRADLDKHSQKLKISLNNKAETLHRKIDSIIQKMHADIDVMNSEHLKAINKQETAIKQTIKEISQVILEVRRLMDTNDVHLVFKYQSKSHKFKILPTQLQVTLPRFEPTENDSEQISKQIGTLSKLELTWRPISTAFLDKPRILTKLYIRGRAFYGFETVNSKLTVNSMCCLSDTEFWTCLDDDYLLRLYNLQGELIKSIKTKSWREPRSIAVTRNGDLVYTGYSYRSINLVHGTKIQTLIRLRGWRALNVCCTFAEELLVLMYTINEEVGQYEARVVRYCGSTLKQTIQWDSRGKPLYACKMGGDLTENRNLDICVADCDADAVVVVSADGQFRFKYFGYPYSTPRSFKPTGITTDSKANILITDCDNHHIHVVDKDGYFLRYIDNCGLHYPIDISLDTSDNLFIAEKKLFIVKKIQYYK</sequence>
<dbReference type="Gene3D" id="2.120.10.30">
    <property type="entry name" value="TolB, C-terminal domain"/>
    <property type="match status" value="1"/>
</dbReference>
<feature type="domain" description="B box-type" evidence="4">
    <location>
        <begin position="8"/>
        <end position="53"/>
    </location>
</feature>
<accession>A0A8B8C2D3</accession>
<dbReference type="InterPro" id="IPR047153">
    <property type="entry name" value="TRIM45/56/19-like"/>
</dbReference>
<keyword evidence="2" id="KW-0479">Metal-binding</keyword>
<organism evidence="5 6">
    <name type="scientific">Crassostrea virginica</name>
    <name type="common">Eastern oyster</name>
    <dbReference type="NCBI Taxonomy" id="6565"/>
    <lineage>
        <taxon>Eukaryota</taxon>
        <taxon>Metazoa</taxon>
        <taxon>Spiralia</taxon>
        <taxon>Lophotrochozoa</taxon>
        <taxon>Mollusca</taxon>
        <taxon>Bivalvia</taxon>
        <taxon>Autobranchia</taxon>
        <taxon>Pteriomorphia</taxon>
        <taxon>Ostreida</taxon>
        <taxon>Ostreoidea</taxon>
        <taxon>Ostreidae</taxon>
        <taxon>Crassostrea</taxon>
    </lineage>
</organism>
<keyword evidence="5" id="KW-1185">Reference proteome</keyword>
<proteinExistence type="predicted"/>
<gene>
    <name evidence="6" type="primary">LOC111115339</name>
</gene>
<dbReference type="PROSITE" id="PS50119">
    <property type="entry name" value="ZF_BBOX"/>
    <property type="match status" value="2"/>
</dbReference>
<dbReference type="InterPro" id="IPR001258">
    <property type="entry name" value="NHL_repeat"/>
</dbReference>
<dbReference type="SUPFAM" id="SSF101898">
    <property type="entry name" value="NHL repeat"/>
    <property type="match status" value="1"/>
</dbReference>
<feature type="repeat" description="NHL" evidence="3">
    <location>
        <begin position="485"/>
        <end position="512"/>
    </location>
</feature>
<dbReference type="GO" id="GO:0008270">
    <property type="term" value="F:zinc ion binding"/>
    <property type="evidence" value="ECO:0007669"/>
    <property type="project" value="UniProtKB-KW"/>
</dbReference>
<dbReference type="SUPFAM" id="SSF57845">
    <property type="entry name" value="B-box zinc-binding domain"/>
    <property type="match status" value="1"/>
</dbReference>
<keyword evidence="2" id="KW-0863">Zinc-finger</keyword>
<keyword evidence="1" id="KW-0677">Repeat</keyword>
<dbReference type="CDD" id="cd19756">
    <property type="entry name" value="Bbox2"/>
    <property type="match status" value="1"/>
</dbReference>
<dbReference type="InterPro" id="IPR000315">
    <property type="entry name" value="Znf_B-box"/>
</dbReference>
<dbReference type="AlphaFoldDB" id="A0A8B8C2D3"/>
<dbReference type="RefSeq" id="XP_022309735.1">
    <property type="nucleotide sequence ID" value="XM_022454027.1"/>
</dbReference>
<dbReference type="PANTHER" id="PTHR25462">
    <property type="entry name" value="BONUS, ISOFORM C-RELATED"/>
    <property type="match status" value="1"/>
</dbReference>
<evidence type="ECO:0000256" key="2">
    <source>
        <dbReference type="PROSITE-ProRule" id="PRU00024"/>
    </source>
</evidence>
<dbReference type="Proteomes" id="UP000694844">
    <property type="component" value="Chromosome 9"/>
</dbReference>
<feature type="domain" description="B box-type" evidence="4">
    <location>
        <begin position="62"/>
        <end position="102"/>
    </location>
</feature>
<protein>
    <submittedName>
        <fullName evidence="6">Uncharacterized protein LOC111115339</fullName>
    </submittedName>
</protein>